<keyword evidence="8" id="KW-1185">Reference proteome</keyword>
<dbReference type="InterPro" id="IPR002645">
    <property type="entry name" value="STAS_dom"/>
</dbReference>
<comment type="subcellular location">
    <subcellularLocation>
        <location evidence="1">Membrane</location>
        <topology evidence="1">Multi-pass membrane protein</topology>
    </subcellularLocation>
</comment>
<dbReference type="InterPro" id="IPR036513">
    <property type="entry name" value="STAS_dom_sf"/>
</dbReference>
<dbReference type="EMBL" id="RBWY01000003">
    <property type="protein sequence ID" value="RKS85222.1"/>
    <property type="molecule type" value="Genomic_DNA"/>
</dbReference>
<evidence type="ECO:0000313" key="7">
    <source>
        <dbReference type="EMBL" id="RKS85222.1"/>
    </source>
</evidence>
<dbReference type="OrthoDB" id="9769739at2"/>
<evidence type="ECO:0000256" key="3">
    <source>
        <dbReference type="ARBA" id="ARBA00022989"/>
    </source>
</evidence>
<feature type="transmembrane region" description="Helical" evidence="5">
    <location>
        <begin position="58"/>
        <end position="77"/>
    </location>
</feature>
<gene>
    <name evidence="7" type="ORF">DES39_1732</name>
</gene>
<dbReference type="Pfam" id="PF00916">
    <property type="entry name" value="Sulfate_transp"/>
    <property type="match status" value="1"/>
</dbReference>
<comment type="caution">
    <text evidence="7">The sequence shown here is derived from an EMBL/GenBank/DDBJ whole genome shotgun (WGS) entry which is preliminary data.</text>
</comment>
<feature type="transmembrane region" description="Helical" evidence="5">
    <location>
        <begin position="264"/>
        <end position="283"/>
    </location>
</feature>
<protein>
    <submittedName>
        <fullName evidence="7">High affinity sulfate transporter 1</fullName>
    </submittedName>
</protein>
<dbReference type="Pfam" id="PF01740">
    <property type="entry name" value="STAS"/>
    <property type="match status" value="1"/>
</dbReference>
<dbReference type="PROSITE" id="PS50801">
    <property type="entry name" value="STAS"/>
    <property type="match status" value="1"/>
</dbReference>
<keyword evidence="2 5" id="KW-0812">Transmembrane</keyword>
<keyword evidence="3 5" id="KW-1133">Transmembrane helix</keyword>
<dbReference type="SUPFAM" id="SSF52091">
    <property type="entry name" value="SpoIIaa-like"/>
    <property type="match status" value="1"/>
</dbReference>
<feature type="transmembrane region" description="Helical" evidence="5">
    <location>
        <begin position="213"/>
        <end position="231"/>
    </location>
</feature>
<proteinExistence type="predicted"/>
<feature type="transmembrane region" description="Helical" evidence="5">
    <location>
        <begin position="392"/>
        <end position="424"/>
    </location>
</feature>
<feature type="transmembrane region" description="Helical" evidence="5">
    <location>
        <begin position="139"/>
        <end position="158"/>
    </location>
</feature>
<feature type="transmembrane region" description="Helical" evidence="5">
    <location>
        <begin position="360"/>
        <end position="380"/>
    </location>
</feature>
<dbReference type="GO" id="GO:0016020">
    <property type="term" value="C:membrane"/>
    <property type="evidence" value="ECO:0007669"/>
    <property type="project" value="UniProtKB-SubCell"/>
</dbReference>
<reference evidence="7 8" key="1">
    <citation type="submission" date="2018-10" db="EMBL/GenBank/DDBJ databases">
        <title>Genomic Encyclopedia of Type Strains, Phase IV (KMG-IV): sequencing the most valuable type-strain genomes for metagenomic binning, comparative biology and taxonomic classification.</title>
        <authorList>
            <person name="Goeker M."/>
        </authorList>
    </citation>
    <scope>NUCLEOTIDE SEQUENCE [LARGE SCALE GENOMIC DNA]</scope>
    <source>
        <strain evidence="7 8">DSM 22228</strain>
    </source>
</reference>
<dbReference type="PANTHER" id="PTHR11814">
    <property type="entry name" value="SULFATE TRANSPORTER"/>
    <property type="match status" value="1"/>
</dbReference>
<feature type="domain" description="STAS" evidence="6">
    <location>
        <begin position="446"/>
        <end position="562"/>
    </location>
</feature>
<dbReference type="Gene3D" id="3.30.750.24">
    <property type="entry name" value="STAS domain"/>
    <property type="match status" value="1"/>
</dbReference>
<dbReference type="Proteomes" id="UP000278542">
    <property type="component" value="Unassembled WGS sequence"/>
</dbReference>
<feature type="transmembrane region" description="Helical" evidence="5">
    <location>
        <begin position="33"/>
        <end position="52"/>
    </location>
</feature>
<dbReference type="RefSeq" id="WP_121145374.1">
    <property type="nucleotide sequence ID" value="NZ_RBWY01000003.1"/>
</dbReference>
<keyword evidence="4 5" id="KW-0472">Membrane</keyword>
<evidence type="ECO:0000256" key="2">
    <source>
        <dbReference type="ARBA" id="ARBA00022692"/>
    </source>
</evidence>
<evidence type="ECO:0000256" key="1">
    <source>
        <dbReference type="ARBA" id="ARBA00004141"/>
    </source>
</evidence>
<sequence>MEQIQNRLFFQKLFKWIPGLENFFNYRKEYLSYDIRAGLSVAAVALPVSIAYAELTGVGAIAGLYSTILPLIAYALFGSSKQLIVGPDTATCAVVAAVVMPLALDNPVLRWQLVIIMTIMIGIWCLIAGKLRLGALADLLSRPILIGLLNGISITIIVDQFAKVCGFNYDYANLFQRVIYIPFKIPDMHIVTVIISIVTLLLLITIKKFRPRWPAPLIVVVLMTIASWLIGFDQYHVKIIGQFSNEMIPFSSWVDFDPGLMSELVVPSVNIAVICFVSMMITVRSFAAKNNYDTDADTEFKALGIANIVAGLSNGFVVSGTSSRTAVNDVNSGKTQLVSIIAAGTIALVVFFLLSPLQYIPTAVLGIILIYSSWSLIDIHSIARFFKLNRDAFYLSLVTFIAVLLIGIIPGMALSVLLGLFLFLRTVFRPSDQLLGVDGDGRIHSLSNNVTPIDNVIMYRFNSPLTYFNIAYFKKRLVSLVDESHHQVNYVIVDAIPCFTYQDVSVLLGIEELVKALKVRNTILILAGRRKTLKRWFKDMNIHMDKAYIEFAYDLYFAVKSVQSKEHMADLEDADESNNEN</sequence>
<evidence type="ECO:0000256" key="4">
    <source>
        <dbReference type="ARBA" id="ARBA00023136"/>
    </source>
</evidence>
<dbReference type="InterPro" id="IPR001902">
    <property type="entry name" value="SLC26A/SulP_fam"/>
</dbReference>
<dbReference type="AlphaFoldDB" id="A0A495RCM5"/>
<evidence type="ECO:0000259" key="6">
    <source>
        <dbReference type="PROSITE" id="PS50801"/>
    </source>
</evidence>
<name>A0A495RCM5_9GAMM</name>
<feature type="transmembrane region" description="Helical" evidence="5">
    <location>
        <begin position="84"/>
        <end position="103"/>
    </location>
</feature>
<feature type="transmembrane region" description="Helical" evidence="5">
    <location>
        <begin position="188"/>
        <end position="206"/>
    </location>
</feature>
<feature type="transmembrane region" description="Helical" evidence="5">
    <location>
        <begin position="337"/>
        <end position="354"/>
    </location>
</feature>
<accession>A0A495RCM5</accession>
<feature type="transmembrane region" description="Helical" evidence="5">
    <location>
        <begin position="109"/>
        <end position="127"/>
    </location>
</feature>
<dbReference type="GO" id="GO:0055085">
    <property type="term" value="P:transmembrane transport"/>
    <property type="evidence" value="ECO:0007669"/>
    <property type="project" value="InterPro"/>
</dbReference>
<dbReference type="CDD" id="cd07042">
    <property type="entry name" value="STAS_SulP_like_sulfate_transporter"/>
    <property type="match status" value="1"/>
</dbReference>
<evidence type="ECO:0000256" key="5">
    <source>
        <dbReference type="SAM" id="Phobius"/>
    </source>
</evidence>
<organism evidence="7 8">
    <name type="scientific">Orbus hercynius</name>
    <dbReference type="NCBI Taxonomy" id="593135"/>
    <lineage>
        <taxon>Bacteria</taxon>
        <taxon>Pseudomonadati</taxon>
        <taxon>Pseudomonadota</taxon>
        <taxon>Gammaproteobacteria</taxon>
        <taxon>Orbales</taxon>
        <taxon>Orbaceae</taxon>
        <taxon>Orbus</taxon>
    </lineage>
</organism>
<evidence type="ECO:0000313" key="8">
    <source>
        <dbReference type="Proteomes" id="UP000278542"/>
    </source>
</evidence>
<dbReference type="InterPro" id="IPR011547">
    <property type="entry name" value="SLC26A/SulP_dom"/>
</dbReference>